<dbReference type="PANTHER" id="PTHR19855:SF11">
    <property type="entry name" value="RIBOSOME BIOGENESIS PROTEIN WDR12"/>
    <property type="match status" value="1"/>
</dbReference>
<dbReference type="GO" id="GO:0005654">
    <property type="term" value="C:nucleoplasm"/>
    <property type="evidence" value="ECO:0007669"/>
    <property type="project" value="UniProtKB-SubCell"/>
</dbReference>
<dbReference type="GO" id="GO:0000466">
    <property type="term" value="P:maturation of 5.8S rRNA from tricistronic rRNA transcript (SSU-rRNA, 5.8S rRNA, LSU-rRNA)"/>
    <property type="evidence" value="ECO:0007669"/>
    <property type="project" value="UniProtKB-UniRule"/>
</dbReference>
<dbReference type="InterPro" id="IPR012972">
    <property type="entry name" value="NLE"/>
</dbReference>
<protein>
    <recommendedName>
        <fullName evidence="6">Ribosome biogenesis protein WDR12 homolog</fullName>
    </recommendedName>
</protein>
<keyword evidence="3 7" id="KW-0853">WD repeat</keyword>
<sequence>MEEEEDGKSEPLVRIQFLTDHERYKVTETSIAVPIRLARRGLSEVINHLLSLDPPVPFDFLHLDTQKLVRNSLEKFLAAEEISRENVVKLKYAPSLPEPESKASETTDDWIGSVDSKRKCDSAEDLSYVVTGCYDGTLQLHSLDGNGKLINLETVSAHRGSTKCVSQCIVGNHFIASGGSDGQVKIWSVDNNKSLGLRAQCIGHRNKVETVSAVNVGSHVVVASGGWDRSVCLWKVNMESSDSTEENGSDSKTVKKRKVSGETQAKLIKLEGPSCAMNEHTDNVSAIVWGGERNPVTLYSGSWDHSLRSWDVTRECCTATLNGNKVVTSLSFSESSQMLASGHADNTVRLWDARAHGDSIVKFELTSHKKWVSDLAWSKTNDHLLVSVSHDNTMKLWDIRAKIPLYSLTPHTSKALCVDWNHSCKQIVSGGADSKLEVHTLDS</sequence>
<dbReference type="EMBL" id="HBIN01018408">
    <property type="protein sequence ID" value="CAE0443982.1"/>
    <property type="molecule type" value="Transcribed_RNA"/>
</dbReference>
<name>A0A6S8ENY5_9STRA</name>
<dbReference type="Pfam" id="PF00400">
    <property type="entry name" value="WD40"/>
    <property type="match status" value="6"/>
</dbReference>
<dbReference type="Gene3D" id="2.130.10.10">
    <property type="entry name" value="YVTN repeat-like/Quinoprotein amine dehydrogenase"/>
    <property type="match status" value="1"/>
</dbReference>
<dbReference type="PROSITE" id="PS50082">
    <property type="entry name" value="WD_REPEATS_2"/>
    <property type="match status" value="4"/>
</dbReference>
<evidence type="ECO:0000256" key="5">
    <source>
        <dbReference type="ARBA" id="ARBA00023242"/>
    </source>
</evidence>
<dbReference type="PROSITE" id="PS00678">
    <property type="entry name" value="WD_REPEATS_1"/>
    <property type="match status" value="2"/>
</dbReference>
<dbReference type="CDD" id="cd00200">
    <property type="entry name" value="WD40"/>
    <property type="match status" value="1"/>
</dbReference>
<feature type="repeat" description="WD" evidence="7">
    <location>
        <begin position="327"/>
        <end position="352"/>
    </location>
</feature>
<dbReference type="PANTHER" id="PTHR19855">
    <property type="entry name" value="WD40 REPEAT PROTEIN 12, 37"/>
    <property type="match status" value="1"/>
</dbReference>
<dbReference type="HAMAP" id="MF_03029">
    <property type="entry name" value="WDR12"/>
    <property type="match status" value="1"/>
</dbReference>
<evidence type="ECO:0000313" key="9">
    <source>
        <dbReference type="EMBL" id="CAE0443981.1"/>
    </source>
</evidence>
<feature type="repeat" description="WD" evidence="7">
    <location>
        <begin position="174"/>
        <end position="197"/>
    </location>
</feature>
<dbReference type="EMBL" id="HBIN01018407">
    <property type="protein sequence ID" value="CAE0443981.1"/>
    <property type="molecule type" value="Transcribed_RNA"/>
</dbReference>
<dbReference type="SMART" id="SM00320">
    <property type="entry name" value="WD40"/>
    <property type="match status" value="7"/>
</dbReference>
<keyword evidence="2 6" id="KW-0698">rRNA processing</keyword>
<accession>A0A6S8ENY5</accession>
<dbReference type="InterPro" id="IPR028599">
    <property type="entry name" value="WDR12/Ytm1"/>
</dbReference>
<dbReference type="GO" id="GO:0043021">
    <property type="term" value="F:ribonucleoprotein complex binding"/>
    <property type="evidence" value="ECO:0007669"/>
    <property type="project" value="UniProtKB-UniRule"/>
</dbReference>
<evidence type="ECO:0000259" key="8">
    <source>
        <dbReference type="Pfam" id="PF08154"/>
    </source>
</evidence>
<comment type="similarity">
    <text evidence="6">Belongs to the WD repeat WDR12/YTM1 family.</text>
</comment>
<dbReference type="InterPro" id="IPR001680">
    <property type="entry name" value="WD40_rpt"/>
</dbReference>
<keyword evidence="4" id="KW-0677">Repeat</keyword>
<evidence type="ECO:0000256" key="1">
    <source>
        <dbReference type="ARBA" id="ARBA00022517"/>
    </source>
</evidence>
<dbReference type="PROSITE" id="PS50294">
    <property type="entry name" value="WD_REPEATS_REGION"/>
    <property type="match status" value="2"/>
</dbReference>
<evidence type="ECO:0000256" key="3">
    <source>
        <dbReference type="ARBA" id="ARBA00022574"/>
    </source>
</evidence>
<dbReference type="SUPFAM" id="SSF50978">
    <property type="entry name" value="WD40 repeat-like"/>
    <property type="match status" value="1"/>
</dbReference>
<organism evidence="9">
    <name type="scientific">Aplanochytrium stocchinoi</name>
    <dbReference type="NCBI Taxonomy" id="215587"/>
    <lineage>
        <taxon>Eukaryota</taxon>
        <taxon>Sar</taxon>
        <taxon>Stramenopiles</taxon>
        <taxon>Bigyra</taxon>
        <taxon>Labyrinthulomycetes</taxon>
        <taxon>Thraustochytrida</taxon>
        <taxon>Thraustochytriidae</taxon>
        <taxon>Aplanochytrium</taxon>
    </lineage>
</organism>
<reference evidence="9" key="1">
    <citation type="submission" date="2021-01" db="EMBL/GenBank/DDBJ databases">
        <authorList>
            <person name="Corre E."/>
            <person name="Pelletier E."/>
            <person name="Niang G."/>
            <person name="Scheremetjew M."/>
            <person name="Finn R."/>
            <person name="Kale V."/>
            <person name="Holt S."/>
            <person name="Cochrane G."/>
            <person name="Meng A."/>
            <person name="Brown T."/>
            <person name="Cohen L."/>
        </authorList>
    </citation>
    <scope>NUCLEOTIDE SEQUENCE</scope>
    <source>
        <strain evidence="9">GSBS06</strain>
    </source>
</reference>
<dbReference type="InterPro" id="IPR036322">
    <property type="entry name" value="WD40_repeat_dom_sf"/>
</dbReference>
<evidence type="ECO:0000256" key="4">
    <source>
        <dbReference type="ARBA" id="ARBA00022737"/>
    </source>
</evidence>
<proteinExistence type="inferred from homology"/>
<feature type="repeat" description="WD" evidence="7">
    <location>
        <begin position="277"/>
        <end position="320"/>
    </location>
</feature>
<comment type="function">
    <text evidence="6">Required for maturation of ribosomal RNAs and formation of the large ribosomal subunit.</text>
</comment>
<dbReference type="InterPro" id="IPR019775">
    <property type="entry name" value="WD40_repeat_CS"/>
</dbReference>
<dbReference type="InterPro" id="IPR020472">
    <property type="entry name" value="WD40_PAC1"/>
</dbReference>
<feature type="domain" description="NLE" evidence="8">
    <location>
        <begin position="13"/>
        <end position="77"/>
    </location>
</feature>
<evidence type="ECO:0000256" key="7">
    <source>
        <dbReference type="PROSITE-ProRule" id="PRU00221"/>
    </source>
</evidence>
<gene>
    <name evidence="9" type="ORF">ASTO00021_LOCUS14037</name>
    <name evidence="10" type="ORF">ASTO00021_LOCUS14038</name>
</gene>
<dbReference type="GO" id="GO:0005730">
    <property type="term" value="C:nucleolus"/>
    <property type="evidence" value="ECO:0007669"/>
    <property type="project" value="UniProtKB-SubCell"/>
</dbReference>
<dbReference type="AlphaFoldDB" id="A0A6S8ENY5"/>
<dbReference type="InterPro" id="IPR015943">
    <property type="entry name" value="WD40/YVTN_repeat-like_dom_sf"/>
</dbReference>
<feature type="repeat" description="WD" evidence="7">
    <location>
        <begin position="365"/>
        <end position="407"/>
    </location>
</feature>
<evidence type="ECO:0000256" key="6">
    <source>
        <dbReference type="HAMAP-Rule" id="MF_03029"/>
    </source>
</evidence>
<evidence type="ECO:0000256" key="2">
    <source>
        <dbReference type="ARBA" id="ARBA00022552"/>
    </source>
</evidence>
<dbReference type="GO" id="GO:0000463">
    <property type="term" value="P:maturation of LSU-rRNA from tricistronic rRNA transcript (SSU-rRNA, 5.8S rRNA, LSU-rRNA)"/>
    <property type="evidence" value="ECO:0007669"/>
    <property type="project" value="UniProtKB-UniRule"/>
</dbReference>
<keyword evidence="5 6" id="KW-0539">Nucleus</keyword>
<keyword evidence="1 6" id="KW-0690">Ribosome biogenesis</keyword>
<dbReference type="GO" id="GO:0030687">
    <property type="term" value="C:preribosome, large subunit precursor"/>
    <property type="evidence" value="ECO:0007669"/>
    <property type="project" value="UniProtKB-UniRule"/>
</dbReference>
<evidence type="ECO:0000313" key="10">
    <source>
        <dbReference type="EMBL" id="CAE0443982.1"/>
    </source>
</evidence>
<dbReference type="PRINTS" id="PR00320">
    <property type="entry name" value="GPROTEINBRPT"/>
</dbReference>
<dbReference type="Pfam" id="PF08154">
    <property type="entry name" value="NLE"/>
    <property type="match status" value="1"/>
</dbReference>
<comment type="subcellular location">
    <subcellularLocation>
        <location evidence="6">Nucleus</location>
        <location evidence="6">Nucleolus</location>
    </subcellularLocation>
    <subcellularLocation>
        <location evidence="6">Nucleus</location>
        <location evidence="6">Nucleoplasm</location>
    </subcellularLocation>
</comment>